<organism evidence="3 4">
    <name type="scientific">Phytophthora fragariae</name>
    <dbReference type="NCBI Taxonomy" id="53985"/>
    <lineage>
        <taxon>Eukaryota</taxon>
        <taxon>Sar</taxon>
        <taxon>Stramenopiles</taxon>
        <taxon>Oomycota</taxon>
        <taxon>Peronosporomycetes</taxon>
        <taxon>Peronosporales</taxon>
        <taxon>Peronosporaceae</taxon>
        <taxon>Phytophthora</taxon>
    </lineage>
</organism>
<evidence type="ECO:0000256" key="2">
    <source>
        <dbReference type="SAM" id="SignalP"/>
    </source>
</evidence>
<accession>A0A6A3IDX0</accession>
<keyword evidence="1" id="KW-1133">Transmembrane helix</keyword>
<gene>
    <name evidence="3" type="ORF">PF011_g22075</name>
</gene>
<dbReference type="Proteomes" id="UP000460718">
    <property type="component" value="Unassembled WGS sequence"/>
</dbReference>
<sequence length="92" mass="9453">MCSNCRLKCVVLIAILIGQLCQKPSCASVSTSRSARGTGSDSMECEAYFTRYGISCLSWAQLGSVGLSWAQLGGVLLGSVVALLGSFGGGRG</sequence>
<keyword evidence="2" id="KW-0732">Signal</keyword>
<keyword evidence="1" id="KW-0812">Transmembrane</keyword>
<evidence type="ECO:0000313" key="4">
    <source>
        <dbReference type="Proteomes" id="UP000460718"/>
    </source>
</evidence>
<reference evidence="3 4" key="1">
    <citation type="submission" date="2018-09" db="EMBL/GenBank/DDBJ databases">
        <title>Genomic investigation of the strawberry pathogen Phytophthora fragariae indicates pathogenicity is determined by transcriptional variation in three key races.</title>
        <authorList>
            <person name="Adams T.M."/>
            <person name="Armitage A.D."/>
            <person name="Sobczyk M.K."/>
            <person name="Bates H.J."/>
            <person name="Dunwell J.M."/>
            <person name="Nellist C.F."/>
            <person name="Harrison R.J."/>
        </authorList>
    </citation>
    <scope>NUCLEOTIDE SEQUENCE [LARGE SCALE GENOMIC DNA]</scope>
    <source>
        <strain evidence="3 4">SCRP245</strain>
    </source>
</reference>
<feature type="chain" id="PRO_5025457633" evidence="2">
    <location>
        <begin position="22"/>
        <end position="92"/>
    </location>
</feature>
<evidence type="ECO:0000256" key="1">
    <source>
        <dbReference type="SAM" id="Phobius"/>
    </source>
</evidence>
<comment type="caution">
    <text evidence="3">The sequence shown here is derived from an EMBL/GenBank/DDBJ whole genome shotgun (WGS) entry which is preliminary data.</text>
</comment>
<name>A0A6A3IDX0_9STRA</name>
<dbReference type="EMBL" id="QXFW01002168">
    <property type="protein sequence ID" value="KAE8981309.1"/>
    <property type="molecule type" value="Genomic_DNA"/>
</dbReference>
<keyword evidence="1" id="KW-0472">Membrane</keyword>
<dbReference type="AlphaFoldDB" id="A0A6A3IDX0"/>
<evidence type="ECO:0000313" key="3">
    <source>
        <dbReference type="EMBL" id="KAE8981309.1"/>
    </source>
</evidence>
<protein>
    <submittedName>
        <fullName evidence="3">Uncharacterized protein</fullName>
    </submittedName>
</protein>
<feature type="transmembrane region" description="Helical" evidence="1">
    <location>
        <begin position="67"/>
        <end position="87"/>
    </location>
</feature>
<proteinExistence type="predicted"/>
<feature type="signal peptide" evidence="2">
    <location>
        <begin position="1"/>
        <end position="21"/>
    </location>
</feature>